<gene>
    <name evidence="1" type="ORF">SAMN04488122_0915</name>
</gene>
<dbReference type="AlphaFoldDB" id="A0A1I0PQJ4"/>
<dbReference type="OrthoDB" id="6402335at2"/>
<dbReference type="EMBL" id="FOJG01000001">
    <property type="protein sequence ID" value="SEW16630.1"/>
    <property type="molecule type" value="Genomic_DNA"/>
</dbReference>
<accession>A0A1I0PQJ4</accession>
<evidence type="ECO:0000313" key="2">
    <source>
        <dbReference type="Proteomes" id="UP000199310"/>
    </source>
</evidence>
<protein>
    <submittedName>
        <fullName evidence="1">Uncharacterized protein</fullName>
    </submittedName>
</protein>
<reference evidence="2" key="1">
    <citation type="submission" date="2016-10" db="EMBL/GenBank/DDBJ databases">
        <authorList>
            <person name="Varghese N."/>
            <person name="Submissions S."/>
        </authorList>
    </citation>
    <scope>NUCLEOTIDE SEQUENCE [LARGE SCALE GENOMIC DNA]</scope>
    <source>
        <strain evidence="2">DSM 3695</strain>
    </source>
</reference>
<dbReference type="Proteomes" id="UP000199310">
    <property type="component" value="Unassembled WGS sequence"/>
</dbReference>
<proteinExistence type="predicted"/>
<evidence type="ECO:0000313" key="1">
    <source>
        <dbReference type="EMBL" id="SEW16630.1"/>
    </source>
</evidence>
<organism evidence="1 2">
    <name type="scientific">Chitinophaga arvensicola</name>
    <dbReference type="NCBI Taxonomy" id="29529"/>
    <lineage>
        <taxon>Bacteria</taxon>
        <taxon>Pseudomonadati</taxon>
        <taxon>Bacteroidota</taxon>
        <taxon>Chitinophagia</taxon>
        <taxon>Chitinophagales</taxon>
        <taxon>Chitinophagaceae</taxon>
        <taxon>Chitinophaga</taxon>
    </lineage>
</organism>
<sequence length="448" mass="51748">MADTGRYLTSFLEIYVDTDQSLHNLALLEPGPQGTYFHEYFHFIQDVTTCSGLCKIWNGLDRLRQLISSIQPEAVTELNVPMDGPVADEQRLHMEFLERLRGSGQITGISMQQADSYIITEVLNEPDARIQQYFENSRATVIKLTLESEGRQTKYFNFGEYAVSETMAYMIERKFYPDLNLQPRYPYRVAVDLARRIYPDFCDQEENIFALCDVSLMHNMPGWAFVSILTEMENAGFMPASGEEVIDYGYRYYNGIGWDHLGYMDYADQGIRHVSSKIWDHEFYMGTMQLLQANVERGRILRYMFPHAIVKIYKATQPLSYDFYRAFNFLGGPLSINNAGERTARVPYGLDWLEPISDPSHFRVAWQLGNFLMEGLVPCSLERTCRAARNAVGVDYRCQHGPWQRVTDDQKCPFAAAWFFYGLAKKDIYRNGVLIQQRSEDEHLEGNG</sequence>
<name>A0A1I0PQJ4_9BACT</name>
<keyword evidence="2" id="KW-1185">Reference proteome</keyword>
<dbReference type="RefSeq" id="WP_089891157.1">
    <property type="nucleotide sequence ID" value="NZ_FOJG01000001.1"/>
</dbReference>